<evidence type="ECO:0000313" key="2">
    <source>
        <dbReference type="Proteomes" id="UP000076482"/>
    </source>
</evidence>
<reference evidence="1 2" key="1">
    <citation type="submission" date="2015-09" db="EMBL/GenBank/DDBJ databases">
        <title>Bacillus cereus food isolates.</title>
        <authorList>
            <person name="Boekhorst J."/>
        </authorList>
    </citation>
    <scope>NUCLEOTIDE SEQUENCE [LARGE SCALE GENOMIC DNA]</scope>
    <source>
        <strain evidence="1 2">B4088</strain>
    </source>
</reference>
<dbReference type="Proteomes" id="UP000076482">
    <property type="component" value="Unassembled WGS sequence"/>
</dbReference>
<accession>A0A164NXE1</accession>
<protein>
    <recommendedName>
        <fullName evidence="3">Lipoprotein</fullName>
    </recommendedName>
</protein>
<dbReference type="RefSeq" id="WP_063261183.1">
    <property type="nucleotide sequence ID" value="NZ_LJKE01000045.1"/>
</dbReference>
<proteinExistence type="predicted"/>
<name>A0A164NXE1_BACCE</name>
<dbReference type="AlphaFoldDB" id="A0A164NXE1"/>
<dbReference type="PROSITE" id="PS51257">
    <property type="entry name" value="PROKAR_LIPOPROTEIN"/>
    <property type="match status" value="1"/>
</dbReference>
<dbReference type="PATRIC" id="fig|1396.535.peg.1754"/>
<evidence type="ECO:0000313" key="1">
    <source>
        <dbReference type="EMBL" id="KZD65964.1"/>
    </source>
</evidence>
<gene>
    <name evidence="1" type="ORF">B4088_2721</name>
</gene>
<organism evidence="1 2">
    <name type="scientific">Bacillus cereus</name>
    <dbReference type="NCBI Taxonomy" id="1396"/>
    <lineage>
        <taxon>Bacteria</taxon>
        <taxon>Bacillati</taxon>
        <taxon>Bacillota</taxon>
        <taxon>Bacilli</taxon>
        <taxon>Bacillales</taxon>
        <taxon>Bacillaceae</taxon>
        <taxon>Bacillus</taxon>
        <taxon>Bacillus cereus group</taxon>
    </lineage>
</organism>
<dbReference type="EMBL" id="LJKE01000045">
    <property type="protein sequence ID" value="KZD65964.1"/>
    <property type="molecule type" value="Genomic_DNA"/>
</dbReference>
<evidence type="ECO:0008006" key="3">
    <source>
        <dbReference type="Google" id="ProtNLM"/>
    </source>
</evidence>
<comment type="caution">
    <text evidence="1">The sequence shown here is derived from an EMBL/GenBank/DDBJ whole genome shotgun (WGS) entry which is preliminary data.</text>
</comment>
<sequence length="348" mass="39765">MKKKALFVMGVAAILSLTACSEKEEKSQLKPLIDVDEAKEKLFKKDSKETSGDKTGFTVIEQQKKFGGGTFNIDNTKENVGAIDVTELKDGIFLTVNNINDYKFIIGDKKKWKKKISLDYYANLKEVKGNKTFVEKDEKMYIREYSFRDQTGEMKTSNGIQLPEQDIVYPIKTSEGSGLIVQDLKTDTIKIYIDNKVVGEFKDDKDVFTTNRDRPEEFSCYFDVKNQIIYFTDSKADRSYVYQIDVKTGKPLFKDGKLKYIKSTHDVNILGDKKGNIFLMEINDNVTIAAYDKNLNPLTEKFTVPVKNPDLSTFTVANDELHFYSAYTYELEPMLELTRVSIPALGKK</sequence>